<evidence type="ECO:0008006" key="2">
    <source>
        <dbReference type="Google" id="ProtNLM"/>
    </source>
</evidence>
<proteinExistence type="predicted"/>
<accession>A0A382BPD9</accession>
<organism evidence="1">
    <name type="scientific">marine metagenome</name>
    <dbReference type="NCBI Taxonomy" id="408172"/>
    <lineage>
        <taxon>unclassified sequences</taxon>
        <taxon>metagenomes</taxon>
        <taxon>ecological metagenomes</taxon>
    </lineage>
</organism>
<dbReference type="Gene3D" id="2.70.40.10">
    <property type="match status" value="1"/>
</dbReference>
<dbReference type="SUPFAM" id="SSF51283">
    <property type="entry name" value="dUTPase-like"/>
    <property type="match status" value="1"/>
</dbReference>
<sequence length="39" mass="4150">PGQRLFQLVAMDGSPIHFKLVDELSESTRGEGGFGSTGK</sequence>
<dbReference type="InterPro" id="IPR036157">
    <property type="entry name" value="dUTPase-like_sf"/>
</dbReference>
<name>A0A382BPD9_9ZZZZ</name>
<feature type="non-terminal residue" evidence="1">
    <location>
        <position position="1"/>
    </location>
</feature>
<protein>
    <recommendedName>
        <fullName evidence="2">dUTPase-like domain-containing protein</fullName>
    </recommendedName>
</protein>
<gene>
    <name evidence="1" type="ORF">METZ01_LOCUS168554</name>
</gene>
<dbReference type="AlphaFoldDB" id="A0A382BPD9"/>
<reference evidence="1" key="1">
    <citation type="submission" date="2018-05" db="EMBL/GenBank/DDBJ databases">
        <authorList>
            <person name="Lanie J.A."/>
            <person name="Ng W.-L."/>
            <person name="Kazmierczak K.M."/>
            <person name="Andrzejewski T.M."/>
            <person name="Davidsen T.M."/>
            <person name="Wayne K.J."/>
            <person name="Tettelin H."/>
            <person name="Glass J.I."/>
            <person name="Rusch D."/>
            <person name="Podicherti R."/>
            <person name="Tsui H.-C.T."/>
            <person name="Winkler M.E."/>
        </authorList>
    </citation>
    <scope>NUCLEOTIDE SEQUENCE</scope>
</reference>
<dbReference type="EMBL" id="UINC01030769">
    <property type="protein sequence ID" value="SVB15700.1"/>
    <property type="molecule type" value="Genomic_DNA"/>
</dbReference>
<evidence type="ECO:0000313" key="1">
    <source>
        <dbReference type="EMBL" id="SVB15700.1"/>
    </source>
</evidence>